<dbReference type="EMBL" id="CP042913">
    <property type="protein sequence ID" value="QEG37982.1"/>
    <property type="molecule type" value="Genomic_DNA"/>
</dbReference>
<evidence type="ECO:0000256" key="1">
    <source>
        <dbReference type="ARBA" id="ARBA00008834"/>
    </source>
</evidence>
<evidence type="ECO:0000313" key="6">
    <source>
        <dbReference type="Proteomes" id="UP000323917"/>
    </source>
</evidence>
<dbReference type="InterPro" id="IPR011050">
    <property type="entry name" value="Pectin_lyase_fold/virulence"/>
</dbReference>
<dbReference type="Gene3D" id="2.160.20.10">
    <property type="entry name" value="Single-stranded right-handed beta-helix, Pectin lyase-like"/>
    <property type="match status" value="1"/>
</dbReference>
<sequence>MLQWVHPWRETALGTFLDKPRILCSDSSSLKRSSNMTAFRFCLTASVILLIECCSPAFAETVYNVRDHGAEGDGVTLDTDAVQEAFDECDKAGGGTVLLPAGTYLCKPLTIGTETTLRLEKGATLKATDDPADYARTDKPGQFNHFFTGKDLEHVTIEGEGTIDGSGQKWWVDAEEARQKKSGYTLPRPNLIVLTRVKDLTVRGVTIQNAPKFHFVPTDCENVVVEDAKFFAPERAPNTDAIDPSMCRNVIIRRCLIDVGDDNVAVKSGDAHPDREFAAETLLVEDCTIKHGHGISIGSEVVGGVKDLVVRNCTFEGTDNGIRIKTDRKKGGPVTNMLYENITMKDVAGAIRITCYYPKIPPIEEPKPLTETTPAYSNITIRNLTATSTKDAGFIVGLPESPIKNVLLENVKITSDRAGLEIRHVEGIKLENVEIIPAKGEPLIVNDAEIDE</sequence>
<dbReference type="InterPro" id="IPR006626">
    <property type="entry name" value="PbH1"/>
</dbReference>
<dbReference type="Proteomes" id="UP000323917">
    <property type="component" value="Chromosome"/>
</dbReference>
<comment type="similarity">
    <text evidence="1 4">Belongs to the glycosyl hydrolase 28 family.</text>
</comment>
<dbReference type="Pfam" id="PF00295">
    <property type="entry name" value="Glyco_hydro_28"/>
    <property type="match status" value="1"/>
</dbReference>
<keyword evidence="6" id="KW-1185">Reference proteome</keyword>
<dbReference type="InterPro" id="IPR051801">
    <property type="entry name" value="GH28_Enzymes"/>
</dbReference>
<dbReference type="InterPro" id="IPR012334">
    <property type="entry name" value="Pectin_lyas_fold"/>
</dbReference>
<keyword evidence="3 4" id="KW-0326">Glycosidase</keyword>
<dbReference type="EC" id="3.2.1.15" evidence="5"/>
<name>A0A5B9QJU1_9BACT</name>
<dbReference type="KEGG" id="bgok:Pr1d_53300"/>
<dbReference type="SUPFAM" id="SSF51126">
    <property type="entry name" value="Pectin lyase-like"/>
    <property type="match status" value="1"/>
</dbReference>
<proteinExistence type="inferred from homology"/>
<dbReference type="InterPro" id="IPR000743">
    <property type="entry name" value="Glyco_hydro_28"/>
</dbReference>
<gene>
    <name evidence="5" type="primary">pehA</name>
    <name evidence="5" type="ORF">Pr1d_53300</name>
</gene>
<dbReference type="SMART" id="SM00710">
    <property type="entry name" value="PbH1"/>
    <property type="match status" value="7"/>
</dbReference>
<protein>
    <submittedName>
        <fullName evidence="5">Endo-polygalacturonase</fullName>
        <ecNumber evidence="5">3.2.1.15</ecNumber>
    </submittedName>
</protein>
<evidence type="ECO:0000256" key="4">
    <source>
        <dbReference type="RuleBase" id="RU361169"/>
    </source>
</evidence>
<dbReference type="GO" id="GO:0005975">
    <property type="term" value="P:carbohydrate metabolic process"/>
    <property type="evidence" value="ECO:0007669"/>
    <property type="project" value="InterPro"/>
</dbReference>
<organism evidence="5 6">
    <name type="scientific">Bythopirellula goksoeyrii</name>
    <dbReference type="NCBI Taxonomy" id="1400387"/>
    <lineage>
        <taxon>Bacteria</taxon>
        <taxon>Pseudomonadati</taxon>
        <taxon>Planctomycetota</taxon>
        <taxon>Planctomycetia</taxon>
        <taxon>Pirellulales</taxon>
        <taxon>Lacipirellulaceae</taxon>
        <taxon>Bythopirellula</taxon>
    </lineage>
</organism>
<reference evidence="5 6" key="1">
    <citation type="submission" date="2019-08" db="EMBL/GenBank/DDBJ databases">
        <title>Deep-cultivation of Planctomycetes and their phenomic and genomic characterization uncovers novel biology.</title>
        <authorList>
            <person name="Wiegand S."/>
            <person name="Jogler M."/>
            <person name="Boedeker C."/>
            <person name="Pinto D."/>
            <person name="Vollmers J."/>
            <person name="Rivas-Marin E."/>
            <person name="Kohn T."/>
            <person name="Peeters S.H."/>
            <person name="Heuer A."/>
            <person name="Rast P."/>
            <person name="Oberbeckmann S."/>
            <person name="Bunk B."/>
            <person name="Jeske O."/>
            <person name="Meyerdierks A."/>
            <person name="Storesund J.E."/>
            <person name="Kallscheuer N."/>
            <person name="Luecker S."/>
            <person name="Lage O.M."/>
            <person name="Pohl T."/>
            <person name="Merkel B.J."/>
            <person name="Hornburger P."/>
            <person name="Mueller R.-W."/>
            <person name="Bruemmer F."/>
            <person name="Labrenz M."/>
            <person name="Spormann A.M."/>
            <person name="Op den Camp H."/>
            <person name="Overmann J."/>
            <person name="Amann R."/>
            <person name="Jetten M.S.M."/>
            <person name="Mascher T."/>
            <person name="Medema M.H."/>
            <person name="Devos D.P."/>
            <person name="Kaster A.-K."/>
            <person name="Ovreas L."/>
            <person name="Rohde M."/>
            <person name="Galperin M.Y."/>
            <person name="Jogler C."/>
        </authorList>
    </citation>
    <scope>NUCLEOTIDE SEQUENCE [LARGE SCALE GENOMIC DNA]</scope>
    <source>
        <strain evidence="5 6">Pr1d</strain>
    </source>
</reference>
<evidence type="ECO:0000313" key="5">
    <source>
        <dbReference type="EMBL" id="QEG37982.1"/>
    </source>
</evidence>
<dbReference type="GO" id="GO:0004650">
    <property type="term" value="F:polygalacturonase activity"/>
    <property type="evidence" value="ECO:0007669"/>
    <property type="project" value="UniProtKB-EC"/>
</dbReference>
<keyword evidence="2 4" id="KW-0378">Hydrolase</keyword>
<dbReference type="PANTHER" id="PTHR31339">
    <property type="entry name" value="PECTIN LYASE-RELATED"/>
    <property type="match status" value="1"/>
</dbReference>
<dbReference type="PANTHER" id="PTHR31339:SF9">
    <property type="entry name" value="PLASMIN AND FIBRONECTIN-BINDING PROTEIN A"/>
    <property type="match status" value="1"/>
</dbReference>
<accession>A0A5B9QJU1</accession>
<evidence type="ECO:0000256" key="3">
    <source>
        <dbReference type="ARBA" id="ARBA00023295"/>
    </source>
</evidence>
<evidence type="ECO:0000256" key="2">
    <source>
        <dbReference type="ARBA" id="ARBA00022801"/>
    </source>
</evidence>
<dbReference type="AlphaFoldDB" id="A0A5B9QJU1"/>